<evidence type="ECO:0000256" key="1">
    <source>
        <dbReference type="SAM" id="MobiDB-lite"/>
    </source>
</evidence>
<dbReference type="Proteomes" id="UP001151760">
    <property type="component" value="Unassembled WGS sequence"/>
</dbReference>
<organism evidence="2 3">
    <name type="scientific">Tanacetum coccineum</name>
    <dbReference type="NCBI Taxonomy" id="301880"/>
    <lineage>
        <taxon>Eukaryota</taxon>
        <taxon>Viridiplantae</taxon>
        <taxon>Streptophyta</taxon>
        <taxon>Embryophyta</taxon>
        <taxon>Tracheophyta</taxon>
        <taxon>Spermatophyta</taxon>
        <taxon>Magnoliopsida</taxon>
        <taxon>eudicotyledons</taxon>
        <taxon>Gunneridae</taxon>
        <taxon>Pentapetalae</taxon>
        <taxon>asterids</taxon>
        <taxon>campanulids</taxon>
        <taxon>Asterales</taxon>
        <taxon>Asteraceae</taxon>
        <taxon>Asteroideae</taxon>
        <taxon>Anthemideae</taxon>
        <taxon>Anthemidinae</taxon>
        <taxon>Tanacetum</taxon>
    </lineage>
</organism>
<evidence type="ECO:0000313" key="2">
    <source>
        <dbReference type="EMBL" id="GJS78521.1"/>
    </source>
</evidence>
<feature type="compositionally biased region" description="Basic and acidic residues" evidence="1">
    <location>
        <begin position="1"/>
        <end position="17"/>
    </location>
</feature>
<reference evidence="2" key="2">
    <citation type="submission" date="2022-01" db="EMBL/GenBank/DDBJ databases">
        <authorList>
            <person name="Yamashiro T."/>
            <person name="Shiraishi A."/>
            <person name="Satake H."/>
            <person name="Nakayama K."/>
        </authorList>
    </citation>
    <scope>NUCLEOTIDE SEQUENCE</scope>
</reference>
<sequence>MEIDDHLEVGNADDMHFDSSGQEGLSHDETLGIVSNHATFQNWVDEESGNEHDVVLVRFDEQCQTEQEVINHDMVNWHIHIRLEIVIVKIDEHIDNDDPMKTEYDAESSENKGNKNDEDVMVDEENEINEVEVDVHLFGNNHNFTTIGVSSQVHKQVMLRVDAYVLEGDDFYSEPGCEGYGSCGRRS</sequence>
<accession>A0ABQ4YM52</accession>
<proteinExistence type="predicted"/>
<feature type="compositionally biased region" description="Basic and acidic residues" evidence="1">
    <location>
        <begin position="96"/>
        <end position="118"/>
    </location>
</feature>
<dbReference type="EMBL" id="BQNB010010530">
    <property type="protein sequence ID" value="GJS78521.1"/>
    <property type="molecule type" value="Genomic_DNA"/>
</dbReference>
<feature type="region of interest" description="Disordered" evidence="1">
    <location>
        <begin position="1"/>
        <end position="27"/>
    </location>
</feature>
<protein>
    <submittedName>
        <fullName evidence="2">Uncharacterized protein</fullName>
    </submittedName>
</protein>
<evidence type="ECO:0000313" key="3">
    <source>
        <dbReference type="Proteomes" id="UP001151760"/>
    </source>
</evidence>
<feature type="region of interest" description="Disordered" evidence="1">
    <location>
        <begin position="96"/>
        <end position="119"/>
    </location>
</feature>
<reference evidence="2" key="1">
    <citation type="journal article" date="2022" name="Int. J. Mol. Sci.">
        <title>Draft Genome of Tanacetum Coccineum: Genomic Comparison of Closely Related Tanacetum-Family Plants.</title>
        <authorList>
            <person name="Yamashiro T."/>
            <person name="Shiraishi A."/>
            <person name="Nakayama K."/>
            <person name="Satake H."/>
        </authorList>
    </citation>
    <scope>NUCLEOTIDE SEQUENCE</scope>
</reference>
<gene>
    <name evidence="2" type="ORF">Tco_0728402</name>
</gene>
<keyword evidence="3" id="KW-1185">Reference proteome</keyword>
<comment type="caution">
    <text evidence="2">The sequence shown here is derived from an EMBL/GenBank/DDBJ whole genome shotgun (WGS) entry which is preliminary data.</text>
</comment>
<name>A0ABQ4YM52_9ASTR</name>